<dbReference type="InterPro" id="IPR008920">
    <property type="entry name" value="TF_FadR/GntR_C"/>
</dbReference>
<keyword evidence="3" id="KW-0804">Transcription</keyword>
<dbReference type="Gene3D" id="1.20.120.530">
    <property type="entry name" value="GntR ligand-binding domain-like"/>
    <property type="match status" value="1"/>
</dbReference>
<dbReference type="PANTHER" id="PTHR43537:SF5">
    <property type="entry name" value="UXU OPERON TRANSCRIPTIONAL REGULATOR"/>
    <property type="match status" value="1"/>
</dbReference>
<evidence type="ECO:0000313" key="5">
    <source>
        <dbReference type="EMBL" id="PSL00379.1"/>
    </source>
</evidence>
<dbReference type="SUPFAM" id="SSF48008">
    <property type="entry name" value="GntR ligand-binding domain-like"/>
    <property type="match status" value="1"/>
</dbReference>
<dbReference type="InterPro" id="IPR011711">
    <property type="entry name" value="GntR_C"/>
</dbReference>
<feature type="domain" description="HTH gntR-type" evidence="4">
    <location>
        <begin position="6"/>
        <end position="74"/>
    </location>
</feature>
<dbReference type="PRINTS" id="PR00035">
    <property type="entry name" value="HTHGNTR"/>
</dbReference>
<dbReference type="Gene3D" id="1.10.10.10">
    <property type="entry name" value="Winged helix-like DNA-binding domain superfamily/Winged helix DNA-binding domain"/>
    <property type="match status" value="1"/>
</dbReference>
<keyword evidence="6" id="KW-1185">Reference proteome</keyword>
<dbReference type="InterPro" id="IPR036390">
    <property type="entry name" value="WH_DNA-bd_sf"/>
</dbReference>
<organism evidence="5 6">
    <name type="scientific">Haloactinopolyspora alba</name>
    <dbReference type="NCBI Taxonomy" id="648780"/>
    <lineage>
        <taxon>Bacteria</taxon>
        <taxon>Bacillati</taxon>
        <taxon>Actinomycetota</taxon>
        <taxon>Actinomycetes</taxon>
        <taxon>Jiangellales</taxon>
        <taxon>Jiangellaceae</taxon>
        <taxon>Haloactinopolyspora</taxon>
    </lineage>
</organism>
<dbReference type="RefSeq" id="WP_106538817.1">
    <property type="nucleotide sequence ID" value="NZ_PYGE01000016.1"/>
</dbReference>
<accession>A0A2P8DT38</accession>
<dbReference type="EMBL" id="PYGE01000016">
    <property type="protein sequence ID" value="PSL00379.1"/>
    <property type="molecule type" value="Genomic_DNA"/>
</dbReference>
<dbReference type="Pfam" id="PF00392">
    <property type="entry name" value="GntR"/>
    <property type="match status" value="1"/>
</dbReference>
<keyword evidence="2" id="KW-0238">DNA-binding</keyword>
<dbReference type="CDD" id="cd07377">
    <property type="entry name" value="WHTH_GntR"/>
    <property type="match status" value="1"/>
</dbReference>
<evidence type="ECO:0000259" key="4">
    <source>
        <dbReference type="PROSITE" id="PS50949"/>
    </source>
</evidence>
<dbReference type="InterPro" id="IPR036388">
    <property type="entry name" value="WH-like_DNA-bd_sf"/>
</dbReference>
<dbReference type="InterPro" id="IPR000524">
    <property type="entry name" value="Tscrpt_reg_HTH_GntR"/>
</dbReference>
<dbReference type="SUPFAM" id="SSF46785">
    <property type="entry name" value="Winged helix' DNA-binding domain"/>
    <property type="match status" value="1"/>
</dbReference>
<dbReference type="Pfam" id="PF07729">
    <property type="entry name" value="FCD"/>
    <property type="match status" value="1"/>
</dbReference>
<name>A0A2P8DT38_9ACTN</name>
<evidence type="ECO:0000256" key="3">
    <source>
        <dbReference type="ARBA" id="ARBA00023163"/>
    </source>
</evidence>
<comment type="caution">
    <text evidence="5">The sequence shown here is derived from an EMBL/GenBank/DDBJ whole genome shotgun (WGS) entry which is preliminary data.</text>
</comment>
<dbReference type="Proteomes" id="UP000243528">
    <property type="component" value="Unassembled WGS sequence"/>
</dbReference>
<dbReference type="PANTHER" id="PTHR43537">
    <property type="entry name" value="TRANSCRIPTIONAL REGULATOR, GNTR FAMILY"/>
    <property type="match status" value="1"/>
</dbReference>
<dbReference type="PROSITE" id="PS50949">
    <property type="entry name" value="HTH_GNTR"/>
    <property type="match status" value="1"/>
</dbReference>
<keyword evidence="1" id="KW-0805">Transcription regulation</keyword>
<dbReference type="SMART" id="SM00345">
    <property type="entry name" value="HTH_GNTR"/>
    <property type="match status" value="1"/>
</dbReference>
<dbReference type="SMART" id="SM00895">
    <property type="entry name" value="FCD"/>
    <property type="match status" value="1"/>
</dbReference>
<dbReference type="GO" id="GO:0003677">
    <property type="term" value="F:DNA binding"/>
    <property type="evidence" value="ECO:0007669"/>
    <property type="project" value="UniProtKB-KW"/>
</dbReference>
<evidence type="ECO:0000313" key="6">
    <source>
        <dbReference type="Proteomes" id="UP000243528"/>
    </source>
</evidence>
<dbReference type="OrthoDB" id="3567645at2"/>
<gene>
    <name evidence="5" type="ORF">CLV30_11639</name>
</gene>
<keyword evidence="5" id="KW-0670">Pyruvate</keyword>
<sequence>MNLSRTTLADQVAKELITRIERDGLRPGDEIPPESELAQEFGVNRLVVREAVRTLVAREILISSQGRPSRVSVPSARVFAEMLDFRVAQQSLDLDDLLETRRLIECELARLAAERVNRGVVSIDSASEILDQMAESAGDRERFVELDVRFHALIAEASGATFLQLILSSLESVLLRARRSTYATRERRNEGHDAAVTAHGHILRAVRAGQPAEAAAAMEEHLRETQRDVSWDG</sequence>
<evidence type="ECO:0000256" key="1">
    <source>
        <dbReference type="ARBA" id="ARBA00023015"/>
    </source>
</evidence>
<protein>
    <submittedName>
        <fullName evidence="5">GntR family transcriptional repressor for pyruvate dehydrogenase complex</fullName>
    </submittedName>
</protein>
<dbReference type="AlphaFoldDB" id="A0A2P8DT38"/>
<proteinExistence type="predicted"/>
<reference evidence="5 6" key="1">
    <citation type="submission" date="2018-03" db="EMBL/GenBank/DDBJ databases">
        <title>Genomic Encyclopedia of Archaeal and Bacterial Type Strains, Phase II (KMG-II): from individual species to whole genera.</title>
        <authorList>
            <person name="Goeker M."/>
        </authorList>
    </citation>
    <scope>NUCLEOTIDE SEQUENCE [LARGE SCALE GENOMIC DNA]</scope>
    <source>
        <strain evidence="5 6">DSM 45211</strain>
    </source>
</reference>
<dbReference type="GO" id="GO:0003700">
    <property type="term" value="F:DNA-binding transcription factor activity"/>
    <property type="evidence" value="ECO:0007669"/>
    <property type="project" value="InterPro"/>
</dbReference>
<evidence type="ECO:0000256" key="2">
    <source>
        <dbReference type="ARBA" id="ARBA00023125"/>
    </source>
</evidence>